<feature type="transmembrane region" description="Helical" evidence="10">
    <location>
        <begin position="15"/>
        <end position="34"/>
    </location>
</feature>
<comment type="caution">
    <text evidence="13">The sequence shown here is derived from an EMBL/GenBank/DDBJ whole genome shotgun (WGS) entry which is preliminary data.</text>
</comment>
<evidence type="ECO:0000256" key="1">
    <source>
        <dbReference type="ARBA" id="ARBA00004651"/>
    </source>
</evidence>
<keyword evidence="5 10" id="KW-1133">Transmembrane helix</keyword>
<dbReference type="InterPro" id="IPR029151">
    <property type="entry name" value="Sensor-like_sf"/>
</dbReference>
<name>A0A6I3SKS0_HELMO</name>
<gene>
    <name evidence="13" type="ORF">GJ688_11145</name>
</gene>
<dbReference type="InterPro" id="IPR004089">
    <property type="entry name" value="MCPsignal_dom"/>
</dbReference>
<evidence type="ECO:0000259" key="12">
    <source>
        <dbReference type="PROSITE" id="PS50885"/>
    </source>
</evidence>
<dbReference type="OrthoDB" id="13222at2"/>
<dbReference type="PANTHER" id="PTHR32089">
    <property type="entry name" value="METHYL-ACCEPTING CHEMOTAXIS PROTEIN MCPB"/>
    <property type="match status" value="1"/>
</dbReference>
<evidence type="ECO:0000256" key="2">
    <source>
        <dbReference type="ARBA" id="ARBA00022475"/>
    </source>
</evidence>
<proteinExistence type="inferred from homology"/>
<dbReference type="CDD" id="cd06225">
    <property type="entry name" value="HAMP"/>
    <property type="match status" value="1"/>
</dbReference>
<evidence type="ECO:0000259" key="11">
    <source>
        <dbReference type="PROSITE" id="PS50111"/>
    </source>
</evidence>
<keyword evidence="4 10" id="KW-0812">Transmembrane</keyword>
<evidence type="ECO:0000313" key="14">
    <source>
        <dbReference type="Proteomes" id="UP000430670"/>
    </source>
</evidence>
<keyword evidence="14" id="KW-1185">Reference proteome</keyword>
<dbReference type="SMART" id="SM00304">
    <property type="entry name" value="HAMP"/>
    <property type="match status" value="1"/>
</dbReference>
<dbReference type="CDD" id="cd12912">
    <property type="entry name" value="PDC2_MCP_like"/>
    <property type="match status" value="1"/>
</dbReference>
<dbReference type="SMART" id="SM00283">
    <property type="entry name" value="MA"/>
    <property type="match status" value="1"/>
</dbReference>
<dbReference type="Pfam" id="PF00672">
    <property type="entry name" value="HAMP"/>
    <property type="match status" value="1"/>
</dbReference>
<comment type="similarity">
    <text evidence="8">Belongs to the methyl-accepting chemotaxis (MCP) protein family.</text>
</comment>
<evidence type="ECO:0000256" key="3">
    <source>
        <dbReference type="ARBA" id="ARBA00022500"/>
    </source>
</evidence>
<evidence type="ECO:0000256" key="9">
    <source>
        <dbReference type="PROSITE-ProRule" id="PRU00284"/>
    </source>
</evidence>
<dbReference type="SUPFAM" id="SSF58104">
    <property type="entry name" value="Methyl-accepting chemotaxis protein (MCP) signaling domain"/>
    <property type="match status" value="1"/>
</dbReference>
<evidence type="ECO:0000256" key="10">
    <source>
        <dbReference type="SAM" id="Phobius"/>
    </source>
</evidence>
<dbReference type="Proteomes" id="UP000430670">
    <property type="component" value="Unassembled WGS sequence"/>
</dbReference>
<keyword evidence="3" id="KW-0145">Chemotaxis</keyword>
<dbReference type="AlphaFoldDB" id="A0A6I3SKS0"/>
<dbReference type="GO" id="GO:0005886">
    <property type="term" value="C:plasma membrane"/>
    <property type="evidence" value="ECO:0007669"/>
    <property type="project" value="UniProtKB-SubCell"/>
</dbReference>
<dbReference type="InterPro" id="IPR033479">
    <property type="entry name" value="dCache_1"/>
</dbReference>
<dbReference type="Pfam" id="PF00015">
    <property type="entry name" value="MCPsignal"/>
    <property type="match status" value="1"/>
</dbReference>
<dbReference type="PROSITE" id="PS50111">
    <property type="entry name" value="CHEMOTAXIS_TRANSDUC_2"/>
    <property type="match status" value="1"/>
</dbReference>
<reference evidence="13 14" key="1">
    <citation type="submission" date="2019-11" db="EMBL/GenBank/DDBJ databases">
        <title>Whole-genome sequence of a the green, strictly anaerobic photosynthetic bacterium Heliobacillus mobilis DSM 6151.</title>
        <authorList>
            <person name="Kyndt J.A."/>
            <person name="Meyer T.E."/>
        </authorList>
    </citation>
    <scope>NUCLEOTIDE SEQUENCE [LARGE SCALE GENOMIC DNA]</scope>
    <source>
        <strain evidence="13 14">DSM 6151</strain>
    </source>
</reference>
<evidence type="ECO:0000256" key="4">
    <source>
        <dbReference type="ARBA" id="ARBA00022692"/>
    </source>
</evidence>
<evidence type="ECO:0000256" key="8">
    <source>
        <dbReference type="ARBA" id="ARBA00029447"/>
    </source>
</evidence>
<sequence>MVEIQRPSWGIRTKLIVAFLLVTLTPLFSVGYIVKSTLTKQVEEEFLAATSGEMQQVENAVNLFIDSIKDDTYFLSTDPLLKQTEQRITSYIDKQGDANGLVKMNPLENDPLEAMIYRLLEQFAKSHPKTTAAYLGSEANGGYVQWPPSNRKAGYDARSRSWYKKAMENKGKVVVTDPYLLSTGEDVVFSIVTALQDDHHNARGVVGLDVSLKGLTDIVKNIKVKETGYVILTDKKGTILAHPKKPELNFKPITEMNVEAFIDLPDRTDNRHFEFNQDGKTFIANIQTTPDLGWRYIAVIEKDELLHSATSMQTTITTVVLGFSLLALALAVTVATQFSRPLVLVMEQMERIGSGDFTQKLPAHLFTRKDEIGKLAHAVMTMQAGVKALVEQIKQASLTVFESSTALAQITADTSDNVNETTETIHSIAANADTQAKDLETGVIRLGDLSKTIDVVWEYTHQMSEVAVTMHHLGNQVLDTVRTLTARSEDRTRSGHRVSNVIGAMNAMSREIGSITETITQIASQTNLLALNASIEAARAGEHGRGFAVVAEEVRKLAEESVKAANDIKVLIGNVQNQSKLAVEAMDEALQQAYSVNTVQTKTVQETETLFHDVLPAIAAVIQKTEEVQQDFTKMKLEKDNILDIFSTMAASAEETSIGAQQAVTVMHKQLSSTQQAATYADNLSQMAGSMQQEVDRFRV</sequence>
<keyword evidence="2" id="KW-1003">Cell membrane</keyword>
<keyword evidence="6 10" id="KW-0472">Membrane</keyword>
<dbReference type="EMBL" id="WNKU01000012">
    <property type="protein sequence ID" value="MTV49531.1"/>
    <property type="molecule type" value="Genomic_DNA"/>
</dbReference>
<dbReference type="PANTHER" id="PTHR32089:SF114">
    <property type="entry name" value="METHYL-ACCEPTING CHEMOTAXIS PROTEIN MCPB"/>
    <property type="match status" value="1"/>
</dbReference>
<protein>
    <submittedName>
        <fullName evidence="13">HAMP domain-containing protein</fullName>
    </submittedName>
</protein>
<comment type="subcellular location">
    <subcellularLocation>
        <location evidence="1">Cell membrane</location>
        <topology evidence="1">Multi-pass membrane protein</topology>
    </subcellularLocation>
</comment>
<dbReference type="Gene3D" id="3.30.450.20">
    <property type="entry name" value="PAS domain"/>
    <property type="match status" value="2"/>
</dbReference>
<feature type="domain" description="HAMP" evidence="12">
    <location>
        <begin position="336"/>
        <end position="391"/>
    </location>
</feature>
<dbReference type="PROSITE" id="PS50885">
    <property type="entry name" value="HAMP"/>
    <property type="match status" value="1"/>
</dbReference>
<feature type="transmembrane region" description="Helical" evidence="10">
    <location>
        <begin position="316"/>
        <end position="338"/>
    </location>
</feature>
<dbReference type="Gene3D" id="1.10.287.950">
    <property type="entry name" value="Methyl-accepting chemotaxis protein"/>
    <property type="match status" value="1"/>
</dbReference>
<evidence type="ECO:0000256" key="5">
    <source>
        <dbReference type="ARBA" id="ARBA00022989"/>
    </source>
</evidence>
<keyword evidence="7 9" id="KW-0807">Transducer</keyword>
<dbReference type="InterPro" id="IPR003660">
    <property type="entry name" value="HAMP_dom"/>
</dbReference>
<dbReference type="Pfam" id="PF02743">
    <property type="entry name" value="dCache_1"/>
    <property type="match status" value="1"/>
</dbReference>
<dbReference type="GO" id="GO:0007165">
    <property type="term" value="P:signal transduction"/>
    <property type="evidence" value="ECO:0007669"/>
    <property type="project" value="UniProtKB-KW"/>
</dbReference>
<dbReference type="GO" id="GO:0006935">
    <property type="term" value="P:chemotaxis"/>
    <property type="evidence" value="ECO:0007669"/>
    <property type="project" value="UniProtKB-KW"/>
</dbReference>
<evidence type="ECO:0000313" key="13">
    <source>
        <dbReference type="EMBL" id="MTV49531.1"/>
    </source>
</evidence>
<dbReference type="CDD" id="cd12913">
    <property type="entry name" value="PDC1_MCP_like"/>
    <property type="match status" value="1"/>
</dbReference>
<dbReference type="SUPFAM" id="SSF103190">
    <property type="entry name" value="Sensory domain-like"/>
    <property type="match status" value="1"/>
</dbReference>
<evidence type="ECO:0000256" key="6">
    <source>
        <dbReference type="ARBA" id="ARBA00023136"/>
    </source>
</evidence>
<organism evidence="13 14">
    <name type="scientific">Heliobacterium mobile</name>
    <name type="common">Heliobacillus mobilis</name>
    <dbReference type="NCBI Taxonomy" id="28064"/>
    <lineage>
        <taxon>Bacteria</taxon>
        <taxon>Bacillati</taxon>
        <taxon>Bacillota</taxon>
        <taxon>Clostridia</taxon>
        <taxon>Eubacteriales</taxon>
        <taxon>Heliobacteriaceae</taxon>
        <taxon>Heliobacterium</taxon>
    </lineage>
</organism>
<evidence type="ECO:0000256" key="7">
    <source>
        <dbReference type="ARBA" id="ARBA00023224"/>
    </source>
</evidence>
<accession>A0A6I3SKS0</accession>
<feature type="domain" description="Methyl-accepting transducer" evidence="11">
    <location>
        <begin position="410"/>
        <end position="664"/>
    </location>
</feature>